<dbReference type="AlphaFoldDB" id="A0A645H7M8"/>
<proteinExistence type="predicted"/>
<name>A0A645H7M8_9ZZZZ</name>
<organism evidence="1">
    <name type="scientific">bioreactor metagenome</name>
    <dbReference type="NCBI Taxonomy" id="1076179"/>
    <lineage>
        <taxon>unclassified sequences</taxon>
        <taxon>metagenomes</taxon>
        <taxon>ecological metagenomes</taxon>
    </lineage>
</organism>
<comment type="caution">
    <text evidence="1">The sequence shown here is derived from an EMBL/GenBank/DDBJ whole genome shotgun (WGS) entry which is preliminary data.</text>
</comment>
<protein>
    <submittedName>
        <fullName evidence="1">Uncharacterized protein</fullName>
    </submittedName>
</protein>
<gene>
    <name evidence="1" type="ORF">SDC9_182000</name>
</gene>
<dbReference type="EMBL" id="VSSQ01087585">
    <property type="protein sequence ID" value="MPN34506.1"/>
    <property type="molecule type" value="Genomic_DNA"/>
</dbReference>
<accession>A0A645H7M8</accession>
<evidence type="ECO:0000313" key="1">
    <source>
        <dbReference type="EMBL" id="MPN34506.1"/>
    </source>
</evidence>
<reference evidence="1" key="1">
    <citation type="submission" date="2019-08" db="EMBL/GenBank/DDBJ databases">
        <authorList>
            <person name="Kucharzyk K."/>
            <person name="Murdoch R.W."/>
            <person name="Higgins S."/>
            <person name="Loffler F."/>
        </authorList>
    </citation>
    <scope>NUCLEOTIDE SEQUENCE</scope>
</reference>
<sequence>MTALDRQKAALETVRAPRDGWLTEFDLKQGDTYDGSKPAYSLSAPGEQPVMRCDITDVPKVKAIGKGMKVSVEGSEREFAVSDVQIMADGKKYALIDLDETAIEELGGLAKLVQKPLNAQIIYKAQRTTTLIPLSALREGQGENSYFVYVISQNYGGLLSGSTMTVEEMKVTLIDKSARMAAVEEDIAHREIADRADRQLSNGQAVMEYVD</sequence>